<dbReference type="Proteomes" id="UP001222325">
    <property type="component" value="Unassembled WGS sequence"/>
</dbReference>
<dbReference type="EMBL" id="JARJCN010000026">
    <property type="protein sequence ID" value="KAJ7088382.1"/>
    <property type="molecule type" value="Genomic_DNA"/>
</dbReference>
<gene>
    <name evidence="2" type="ORF">B0H15DRAFT_289580</name>
</gene>
<feature type="compositionally biased region" description="Polar residues" evidence="1">
    <location>
        <begin position="32"/>
        <end position="53"/>
    </location>
</feature>
<reference evidence="2" key="1">
    <citation type="submission" date="2023-03" db="EMBL/GenBank/DDBJ databases">
        <title>Massive genome expansion in bonnet fungi (Mycena s.s.) driven by repeated elements and novel gene families across ecological guilds.</title>
        <authorList>
            <consortium name="Lawrence Berkeley National Laboratory"/>
            <person name="Harder C.B."/>
            <person name="Miyauchi S."/>
            <person name="Viragh M."/>
            <person name="Kuo A."/>
            <person name="Thoen E."/>
            <person name="Andreopoulos B."/>
            <person name="Lu D."/>
            <person name="Skrede I."/>
            <person name="Drula E."/>
            <person name="Henrissat B."/>
            <person name="Morin E."/>
            <person name="Kohler A."/>
            <person name="Barry K."/>
            <person name="LaButti K."/>
            <person name="Morin E."/>
            <person name="Salamov A."/>
            <person name="Lipzen A."/>
            <person name="Mereny Z."/>
            <person name="Hegedus B."/>
            <person name="Baldrian P."/>
            <person name="Stursova M."/>
            <person name="Weitz H."/>
            <person name="Taylor A."/>
            <person name="Grigoriev I.V."/>
            <person name="Nagy L.G."/>
            <person name="Martin F."/>
            <person name="Kauserud H."/>
        </authorList>
    </citation>
    <scope>NUCLEOTIDE SEQUENCE</scope>
    <source>
        <strain evidence="2">CBHHK173m</strain>
    </source>
</reference>
<feature type="compositionally biased region" description="Gly residues" evidence="1">
    <location>
        <begin position="125"/>
        <end position="137"/>
    </location>
</feature>
<feature type="compositionally biased region" description="Basic residues" evidence="1">
    <location>
        <begin position="186"/>
        <end position="195"/>
    </location>
</feature>
<organism evidence="2 3">
    <name type="scientific">Mycena belliarum</name>
    <dbReference type="NCBI Taxonomy" id="1033014"/>
    <lineage>
        <taxon>Eukaryota</taxon>
        <taxon>Fungi</taxon>
        <taxon>Dikarya</taxon>
        <taxon>Basidiomycota</taxon>
        <taxon>Agaricomycotina</taxon>
        <taxon>Agaricomycetes</taxon>
        <taxon>Agaricomycetidae</taxon>
        <taxon>Agaricales</taxon>
        <taxon>Marasmiineae</taxon>
        <taxon>Mycenaceae</taxon>
        <taxon>Mycena</taxon>
    </lineage>
</organism>
<evidence type="ECO:0000256" key="1">
    <source>
        <dbReference type="SAM" id="MobiDB-lite"/>
    </source>
</evidence>
<evidence type="ECO:0000313" key="2">
    <source>
        <dbReference type="EMBL" id="KAJ7088382.1"/>
    </source>
</evidence>
<evidence type="ECO:0000313" key="3">
    <source>
        <dbReference type="Proteomes" id="UP001222325"/>
    </source>
</evidence>
<dbReference type="AlphaFoldDB" id="A0AAD6U5Y0"/>
<feature type="compositionally biased region" description="Low complexity" evidence="1">
    <location>
        <begin position="61"/>
        <end position="71"/>
    </location>
</feature>
<sequence length="291" mass="31356">MSMYPQLASRRSRSDRPTCVRSIPRHTDGDTPQRSTDTIVTLPASSTEASQTVIHKRSEPTTATSGSASASLRATPGAIPLPLPLHPCVWQPVGCVSSGRTPHAWYLHSMSSDDRDGTQTHHNANGGGAADEGGQGDRAGSQNMPRGPAPLSGQQAQLAALLSFKPSSRDVISGIAPHVFDDQRSPRRPRPRRRNASPDCRPRTAPPVPRKSPLRLSAVISVDDHSVGTHAGREDNIVIGLYTAPTPSPRARRSPFVSKPVLITGPSDNKKPKRRGFGIERVFRTLIPNRK</sequence>
<keyword evidence="3" id="KW-1185">Reference proteome</keyword>
<name>A0AAD6U5Y0_9AGAR</name>
<feature type="region of interest" description="Disordered" evidence="1">
    <location>
        <begin position="175"/>
        <end position="213"/>
    </location>
</feature>
<accession>A0AAD6U5Y0</accession>
<feature type="region of interest" description="Disordered" evidence="1">
    <location>
        <begin position="1"/>
        <end position="71"/>
    </location>
</feature>
<comment type="caution">
    <text evidence="2">The sequence shown here is derived from an EMBL/GenBank/DDBJ whole genome shotgun (WGS) entry which is preliminary data.</text>
</comment>
<feature type="region of interest" description="Disordered" evidence="1">
    <location>
        <begin position="110"/>
        <end position="155"/>
    </location>
</feature>
<proteinExistence type="predicted"/>
<protein>
    <submittedName>
        <fullName evidence="2">Uncharacterized protein</fullName>
    </submittedName>
</protein>